<dbReference type="AlphaFoldDB" id="H5XPP7"/>
<proteinExistence type="predicted"/>
<keyword evidence="3" id="KW-1185">Reference proteome</keyword>
<dbReference type="EMBL" id="CM001440">
    <property type="protein sequence ID" value="EHR61125.1"/>
    <property type="molecule type" value="Genomic_DNA"/>
</dbReference>
<dbReference type="RefSeq" id="WP_005456154.1">
    <property type="nucleotide sequence ID" value="NZ_CM001440.1"/>
</dbReference>
<dbReference type="Proteomes" id="UP000002791">
    <property type="component" value="Chromosome"/>
</dbReference>
<organism evidence="2 3">
    <name type="scientific">Saccharomonospora cyanea NA-134</name>
    <dbReference type="NCBI Taxonomy" id="882082"/>
    <lineage>
        <taxon>Bacteria</taxon>
        <taxon>Bacillati</taxon>
        <taxon>Actinomycetota</taxon>
        <taxon>Actinomycetes</taxon>
        <taxon>Pseudonocardiales</taxon>
        <taxon>Pseudonocardiaceae</taxon>
        <taxon>Saccharomonospora</taxon>
    </lineage>
</organism>
<sequence length="371" mass="41204">MDRSLDQLRRRLLIQCRPSQADTAAEIADAHDGGLVLTGAEPEAIVRRLRRRGFGGPILCDADRYSGKRRVSAGRGIRPAWCRRQHDLGLIAVTDSGYLATGNWPGLRTILRAASKQRGPVIAMLPLAARWFFKRPVVEAMARELNAYGVPVAVALEHAGDPFGTQYVVRHFLHLLRTTTVPVLLLRSDVSAIGALCHGAHAAAIGTTSALRHFHPVTPHGRPRPPGVSVFIRHLLSHHRLDTCETVFADTPDTSQFWLCDCVVCDGATPARLRAAGDPATVALRHSLHSQFLLHHELFHRPRTHEQLASAWHENCSHALFLHHQVAEHVDHWRTPLNVRSWYAVTDDPLQRATIPRQPTDRALPSPQPSE</sequence>
<evidence type="ECO:0000313" key="2">
    <source>
        <dbReference type="EMBL" id="EHR61125.1"/>
    </source>
</evidence>
<evidence type="ECO:0000256" key="1">
    <source>
        <dbReference type="SAM" id="MobiDB-lite"/>
    </source>
</evidence>
<dbReference type="OrthoDB" id="5096160at2"/>
<gene>
    <name evidence="2" type="ORF">SaccyDRAFT_2241</name>
</gene>
<evidence type="ECO:0000313" key="3">
    <source>
        <dbReference type="Proteomes" id="UP000002791"/>
    </source>
</evidence>
<name>H5XPP7_9PSEU</name>
<feature type="region of interest" description="Disordered" evidence="1">
    <location>
        <begin position="352"/>
        <end position="371"/>
    </location>
</feature>
<protein>
    <submittedName>
        <fullName evidence="2">Uncharacterized protein</fullName>
    </submittedName>
</protein>
<dbReference type="eggNOG" id="ENOG5031CU8">
    <property type="taxonomic scope" value="Bacteria"/>
</dbReference>
<dbReference type="HOGENOM" id="CLU_723374_0_0_11"/>
<reference evidence="2 3" key="1">
    <citation type="submission" date="2011-11" db="EMBL/GenBank/DDBJ databases">
        <title>The Noncontiguous Finished sequence of Saccharomonospora cyanea NA-134.</title>
        <authorList>
            <consortium name="US DOE Joint Genome Institute"/>
            <person name="Lucas S."/>
            <person name="Han J."/>
            <person name="Lapidus A."/>
            <person name="Cheng J.-F."/>
            <person name="Goodwin L."/>
            <person name="Pitluck S."/>
            <person name="Peters L."/>
            <person name="Ovchinnikova G."/>
            <person name="Lu M."/>
            <person name="Detter J.C."/>
            <person name="Han C."/>
            <person name="Tapia R."/>
            <person name="Land M."/>
            <person name="Hauser L."/>
            <person name="Kyrpides N."/>
            <person name="Ivanova N."/>
            <person name="Pagani I."/>
            <person name="Brambilla E.-M."/>
            <person name="Klenk H.-P."/>
            <person name="Woyke T."/>
        </authorList>
    </citation>
    <scope>NUCLEOTIDE SEQUENCE [LARGE SCALE GENOMIC DNA]</scope>
    <source>
        <strain evidence="2 3">NA-134</strain>
    </source>
</reference>
<accession>H5XPP7</accession>